<name>A0A151IYR8_9HYME</name>
<evidence type="ECO:0000313" key="2">
    <source>
        <dbReference type="Proteomes" id="UP000078492"/>
    </source>
</evidence>
<dbReference type="InterPro" id="IPR036397">
    <property type="entry name" value="RNaseH_sf"/>
</dbReference>
<evidence type="ECO:0008006" key="3">
    <source>
        <dbReference type="Google" id="ProtNLM"/>
    </source>
</evidence>
<dbReference type="EMBL" id="KQ980764">
    <property type="protein sequence ID" value="KYN13480.1"/>
    <property type="molecule type" value="Genomic_DNA"/>
</dbReference>
<dbReference type="InterPro" id="IPR051274">
    <property type="entry name" value="3-5_Exoribonuclease"/>
</dbReference>
<organism evidence="1 2">
    <name type="scientific">Trachymyrmex cornetzi</name>
    <dbReference type="NCBI Taxonomy" id="471704"/>
    <lineage>
        <taxon>Eukaryota</taxon>
        <taxon>Metazoa</taxon>
        <taxon>Ecdysozoa</taxon>
        <taxon>Arthropoda</taxon>
        <taxon>Hexapoda</taxon>
        <taxon>Insecta</taxon>
        <taxon>Pterygota</taxon>
        <taxon>Neoptera</taxon>
        <taxon>Endopterygota</taxon>
        <taxon>Hymenoptera</taxon>
        <taxon>Apocrita</taxon>
        <taxon>Aculeata</taxon>
        <taxon>Formicoidea</taxon>
        <taxon>Formicidae</taxon>
        <taxon>Myrmicinae</taxon>
        <taxon>Trachymyrmex</taxon>
    </lineage>
</organism>
<dbReference type="Gene3D" id="3.30.420.10">
    <property type="entry name" value="Ribonuclease H-like superfamily/Ribonuclease H"/>
    <property type="match status" value="1"/>
</dbReference>
<gene>
    <name evidence="1" type="ORF">ALC57_14326</name>
</gene>
<evidence type="ECO:0000313" key="1">
    <source>
        <dbReference type="EMBL" id="KYN13480.1"/>
    </source>
</evidence>
<reference evidence="1 2" key="1">
    <citation type="submission" date="2015-09" db="EMBL/GenBank/DDBJ databases">
        <title>Trachymyrmex cornetzi WGS genome.</title>
        <authorList>
            <person name="Nygaard S."/>
            <person name="Hu H."/>
            <person name="Boomsma J."/>
            <person name="Zhang G."/>
        </authorList>
    </citation>
    <scope>NUCLEOTIDE SEQUENCE [LARGE SCALE GENOMIC DNA]</scope>
    <source>
        <strain evidence="1">Tcor2-1</strain>
        <tissue evidence="1">Whole body</tissue>
    </source>
</reference>
<sequence length="135" mass="15830">MINRSHEVVQKFEYLLVMDFEATCERYTVLKPQEITRATMRAVLSICDWKPKEGYVSYIETVDDQPYFADVFSIFCESTGYYPKGLKDMLARLNVPLKEGRLHSGIDNVKNMVSIILPLKEKYNTQFIYIKLLHH</sequence>
<protein>
    <recommendedName>
        <fullName evidence="3">Exonuclease domain-containing protein</fullName>
    </recommendedName>
</protein>
<dbReference type="PANTHER" id="PTHR23044:SF61">
    <property type="entry name" value="3'-5' EXORIBONUCLEASE 1-RELATED"/>
    <property type="match status" value="1"/>
</dbReference>
<dbReference type="GO" id="GO:0003676">
    <property type="term" value="F:nucleic acid binding"/>
    <property type="evidence" value="ECO:0007669"/>
    <property type="project" value="InterPro"/>
</dbReference>
<keyword evidence="2" id="KW-1185">Reference proteome</keyword>
<accession>A0A151IYR8</accession>
<dbReference type="AlphaFoldDB" id="A0A151IYR8"/>
<proteinExistence type="predicted"/>
<dbReference type="PANTHER" id="PTHR23044">
    <property type="entry name" value="3'-5' EXONUCLEASE ERI1-RELATED"/>
    <property type="match status" value="1"/>
</dbReference>
<dbReference type="Proteomes" id="UP000078492">
    <property type="component" value="Unassembled WGS sequence"/>
</dbReference>